<feature type="domain" description="Sulfatase N-terminal" evidence="6">
    <location>
        <begin position="31"/>
        <end position="358"/>
    </location>
</feature>
<dbReference type="Proteomes" id="UP001258994">
    <property type="component" value="Chromosome"/>
</dbReference>
<evidence type="ECO:0000256" key="3">
    <source>
        <dbReference type="ARBA" id="ARBA00022801"/>
    </source>
</evidence>
<keyword evidence="4" id="KW-0106">Calcium</keyword>
<dbReference type="InterPro" id="IPR050738">
    <property type="entry name" value="Sulfatase"/>
</dbReference>
<dbReference type="PANTHER" id="PTHR42693:SF53">
    <property type="entry name" value="ENDO-4-O-SULFATASE"/>
    <property type="match status" value="1"/>
</dbReference>
<feature type="signal peptide" evidence="5">
    <location>
        <begin position="1"/>
        <end position="23"/>
    </location>
</feature>
<sequence length="491" mass="54387">MNSYIKLFVQCAFLTIISWPAFAVGTSNNKPNIILIMADDLGYGDTGFTGNNIIKTPNLDQMAKEGAIMTNFHAGAPVCSPTRGTFLTGRHHHRYGIFYANVGHLPKEEITLSEILKENGYTTGHFGKWHLGTLSKEFSPKGKKRKPLENFSPPAWHGYDTSFVTESAIALWNPGQGRRAVNNPFWQDGVALEPSDPSLKGGASKVVMDRVMPFIKQAVTNEQPFFTVIWFHAPHMDVVAGPKYLAQYKGYGEAAHYYGVVTEMDEQIGRLREELKRLGVDKNTLITFTSDNGPEGKKAKGRTAGVTDGLRGRKRDLYEGGVRVPTLALWPDNIAAGSVITTAASTLDYLPTINEIIGYQMPDERPIDGESILSLLVGDKANLVGSSPVQQVSKRSKAIPFYAKGKLSLLDGDFKLVTSVNNIDKSELYNLATDRREINEISAKHPQQVSIMTQYLKDFIASVKASHRGEDYPKQNFIPVDSWPKYKKSKI</sequence>
<dbReference type="Pfam" id="PF00884">
    <property type="entry name" value="Sulfatase"/>
    <property type="match status" value="1"/>
</dbReference>
<keyword evidence="8" id="KW-1185">Reference proteome</keyword>
<dbReference type="PANTHER" id="PTHR42693">
    <property type="entry name" value="ARYLSULFATASE FAMILY MEMBER"/>
    <property type="match status" value="1"/>
</dbReference>
<evidence type="ECO:0000313" key="8">
    <source>
        <dbReference type="Proteomes" id="UP001258994"/>
    </source>
</evidence>
<keyword evidence="5" id="KW-0732">Signal</keyword>
<accession>A0ABY9TZB3</accession>
<gene>
    <name evidence="7" type="ORF">RGQ13_02230</name>
</gene>
<evidence type="ECO:0000259" key="6">
    <source>
        <dbReference type="Pfam" id="PF00884"/>
    </source>
</evidence>
<reference evidence="8" key="1">
    <citation type="submission" date="2023-09" db="EMBL/GenBank/DDBJ databases">
        <authorList>
            <person name="Li S."/>
            <person name="Li X."/>
            <person name="Zhang C."/>
            <person name="Zhao Z."/>
        </authorList>
    </citation>
    <scope>NUCLEOTIDE SEQUENCE [LARGE SCALE GENOMIC DNA]</scope>
    <source>
        <strain evidence="8">SQ149</strain>
    </source>
</reference>
<comment type="similarity">
    <text evidence="1">Belongs to the sulfatase family.</text>
</comment>
<dbReference type="SUPFAM" id="SSF53649">
    <property type="entry name" value="Alkaline phosphatase-like"/>
    <property type="match status" value="1"/>
</dbReference>
<dbReference type="Gene3D" id="3.30.1120.10">
    <property type="match status" value="1"/>
</dbReference>
<evidence type="ECO:0000256" key="2">
    <source>
        <dbReference type="ARBA" id="ARBA00022723"/>
    </source>
</evidence>
<dbReference type="InterPro" id="IPR017850">
    <property type="entry name" value="Alkaline_phosphatase_core_sf"/>
</dbReference>
<name>A0ABY9TZB3_9GAMM</name>
<evidence type="ECO:0000256" key="1">
    <source>
        <dbReference type="ARBA" id="ARBA00008779"/>
    </source>
</evidence>
<dbReference type="InterPro" id="IPR024607">
    <property type="entry name" value="Sulfatase_CS"/>
</dbReference>
<organism evidence="7 8">
    <name type="scientific">Thalassotalea psychrophila</name>
    <dbReference type="NCBI Taxonomy" id="3065647"/>
    <lineage>
        <taxon>Bacteria</taxon>
        <taxon>Pseudomonadati</taxon>
        <taxon>Pseudomonadota</taxon>
        <taxon>Gammaproteobacteria</taxon>
        <taxon>Alteromonadales</taxon>
        <taxon>Colwelliaceae</taxon>
        <taxon>Thalassotalea</taxon>
    </lineage>
</organism>
<evidence type="ECO:0000313" key="7">
    <source>
        <dbReference type="EMBL" id="WNC72814.1"/>
    </source>
</evidence>
<protein>
    <submittedName>
        <fullName evidence="7">Sulfatase-like hydrolase/transferase</fullName>
    </submittedName>
</protein>
<dbReference type="Gene3D" id="3.40.720.10">
    <property type="entry name" value="Alkaline Phosphatase, subunit A"/>
    <property type="match status" value="1"/>
</dbReference>
<evidence type="ECO:0000256" key="4">
    <source>
        <dbReference type="ARBA" id="ARBA00022837"/>
    </source>
</evidence>
<keyword evidence="2" id="KW-0479">Metal-binding</keyword>
<dbReference type="RefSeq" id="WP_348391929.1">
    <property type="nucleotide sequence ID" value="NZ_CP134145.1"/>
</dbReference>
<dbReference type="InterPro" id="IPR000917">
    <property type="entry name" value="Sulfatase_N"/>
</dbReference>
<dbReference type="EMBL" id="CP134145">
    <property type="protein sequence ID" value="WNC72814.1"/>
    <property type="molecule type" value="Genomic_DNA"/>
</dbReference>
<feature type="chain" id="PRO_5045702103" evidence="5">
    <location>
        <begin position="24"/>
        <end position="491"/>
    </location>
</feature>
<proteinExistence type="inferred from homology"/>
<keyword evidence="3" id="KW-0378">Hydrolase</keyword>
<evidence type="ECO:0000256" key="5">
    <source>
        <dbReference type="SAM" id="SignalP"/>
    </source>
</evidence>
<dbReference type="PROSITE" id="PS00523">
    <property type="entry name" value="SULFATASE_1"/>
    <property type="match status" value="1"/>
</dbReference>